<dbReference type="SUPFAM" id="SSF51735">
    <property type="entry name" value="NAD(P)-binding Rossmann-fold domains"/>
    <property type="match status" value="1"/>
</dbReference>
<dbReference type="InterPro" id="IPR036291">
    <property type="entry name" value="NAD(P)-bd_dom_sf"/>
</dbReference>
<dbReference type="UniPathway" id="UPA00098">
    <property type="reaction ID" value="UER00361"/>
</dbReference>
<gene>
    <name evidence="4" type="primary">proC</name>
    <name evidence="8" type="ordered locus">Cwoe_3521</name>
</gene>
<dbReference type="OrthoDB" id="9805754at2"/>
<comment type="pathway">
    <text evidence="4">Amino-acid biosynthesis; L-proline biosynthesis; L-proline from L-glutamate 5-semialdehyde: step 1/1.</text>
</comment>
<evidence type="ECO:0000313" key="8">
    <source>
        <dbReference type="EMBL" id="ADB51939.1"/>
    </source>
</evidence>
<evidence type="ECO:0000313" key="9">
    <source>
        <dbReference type="Proteomes" id="UP000008229"/>
    </source>
</evidence>
<dbReference type="GO" id="GO:0005737">
    <property type="term" value="C:cytoplasm"/>
    <property type="evidence" value="ECO:0007669"/>
    <property type="project" value="UniProtKB-SubCell"/>
</dbReference>
<feature type="domain" description="Pyrroline-5-carboxylate reductase catalytic N-terminal" evidence="6">
    <location>
        <begin position="21"/>
        <end position="77"/>
    </location>
</feature>
<evidence type="ECO:0000256" key="2">
    <source>
        <dbReference type="ARBA" id="ARBA00022857"/>
    </source>
</evidence>
<dbReference type="Proteomes" id="UP000008229">
    <property type="component" value="Chromosome"/>
</dbReference>
<dbReference type="Gene3D" id="1.10.3730.10">
    <property type="entry name" value="ProC C-terminal domain-like"/>
    <property type="match status" value="1"/>
</dbReference>
<dbReference type="HOGENOM" id="CLU_042344_0_2_11"/>
<accession>D3F079</accession>
<keyword evidence="2 4" id="KW-0521">NADP</keyword>
<dbReference type="PANTHER" id="PTHR11645:SF0">
    <property type="entry name" value="PYRROLINE-5-CARBOXYLATE REDUCTASE 3"/>
    <property type="match status" value="1"/>
</dbReference>
<evidence type="ECO:0000256" key="3">
    <source>
        <dbReference type="ARBA" id="ARBA00023002"/>
    </source>
</evidence>
<keyword evidence="3 4" id="KW-0560">Oxidoreductase</keyword>
<name>D3F079_CONWI</name>
<dbReference type="InterPro" id="IPR029036">
    <property type="entry name" value="P5CR_dimer"/>
</dbReference>
<keyword evidence="4" id="KW-0641">Proline biosynthesis</keyword>
<dbReference type="PIRSF" id="PIRSF000193">
    <property type="entry name" value="Pyrrol-5-carb_rd"/>
    <property type="match status" value="1"/>
</dbReference>
<comment type="function">
    <text evidence="4">Catalyzes the reduction of 1-pyrroline-5-carboxylate (PCA) to L-proline.</text>
</comment>
<dbReference type="Pfam" id="PF03807">
    <property type="entry name" value="F420_oxidored"/>
    <property type="match status" value="1"/>
</dbReference>
<reference evidence="9" key="2">
    <citation type="submission" date="2010-01" db="EMBL/GenBank/DDBJ databases">
        <title>The complete genome of Conexibacter woesei DSM 14684.</title>
        <authorList>
            <consortium name="US DOE Joint Genome Institute (JGI-PGF)"/>
            <person name="Lucas S."/>
            <person name="Copeland A."/>
            <person name="Lapidus A."/>
            <person name="Glavina del Rio T."/>
            <person name="Dalin E."/>
            <person name="Tice H."/>
            <person name="Bruce D."/>
            <person name="Goodwin L."/>
            <person name="Pitluck S."/>
            <person name="Kyrpides N."/>
            <person name="Mavromatis K."/>
            <person name="Ivanova N."/>
            <person name="Mikhailova N."/>
            <person name="Chertkov O."/>
            <person name="Brettin T."/>
            <person name="Detter J.C."/>
            <person name="Han C."/>
            <person name="Larimer F."/>
            <person name="Land M."/>
            <person name="Hauser L."/>
            <person name="Markowitz V."/>
            <person name="Cheng J.-F."/>
            <person name="Hugenholtz P."/>
            <person name="Woyke T."/>
            <person name="Wu D."/>
            <person name="Pukall R."/>
            <person name="Steenblock K."/>
            <person name="Schneider S."/>
            <person name="Klenk H.-P."/>
            <person name="Eisen J.A."/>
        </authorList>
    </citation>
    <scope>NUCLEOTIDE SEQUENCE [LARGE SCALE GENOMIC DNA]</scope>
    <source>
        <strain evidence="9">DSM 14684 / CIP 108061 / JCM 11494 / NBRC 100937 / ID131577</strain>
    </source>
</reference>
<comment type="subcellular location">
    <subcellularLocation>
        <location evidence="4">Cytoplasm</location>
    </subcellularLocation>
</comment>
<keyword evidence="9" id="KW-1185">Reference proteome</keyword>
<sequence length="243" mass="24832">MASALARGWGDPILCTDVIFGRAEDLAAEVGGEAVVSNRELAQRADVVFLCHKPDQLAAIAPEVRGAKPGQPIVSILGGVPLAALEEAYPDQPVFRLMPNVAVEVGRGVICVAHGDVEPGLAARVLTLLERVATVVTLDDRLIDAATAAMGVGPAYTALVVEAQVDAVVRMGIPAPVAAVLVTETVAGTIELLAARDNDTLAVRRAVTSPGGSTARGLAALDAGGLRSAFQDAADAVVHGGRR</sequence>
<dbReference type="KEGG" id="cwo:Cwoe_3521"/>
<dbReference type="PANTHER" id="PTHR11645">
    <property type="entry name" value="PYRROLINE-5-CARBOXYLATE REDUCTASE"/>
    <property type="match status" value="1"/>
</dbReference>
<dbReference type="GO" id="GO:0055129">
    <property type="term" value="P:L-proline biosynthetic process"/>
    <property type="evidence" value="ECO:0007669"/>
    <property type="project" value="UniProtKB-UniRule"/>
</dbReference>
<keyword evidence="4" id="KW-0028">Amino-acid biosynthesis</keyword>
<reference evidence="8 9" key="1">
    <citation type="journal article" date="2010" name="Stand. Genomic Sci.">
        <title>Complete genome sequence of Conexibacter woesei type strain (ID131577).</title>
        <authorList>
            <person name="Pukall R."/>
            <person name="Lapidus A."/>
            <person name="Glavina Del Rio T."/>
            <person name="Copeland A."/>
            <person name="Tice H."/>
            <person name="Cheng J.-F."/>
            <person name="Lucas S."/>
            <person name="Chen F."/>
            <person name="Nolan M."/>
            <person name="Bruce D."/>
            <person name="Goodwin L."/>
            <person name="Pitluck S."/>
            <person name="Mavromatis K."/>
            <person name="Ivanova N."/>
            <person name="Ovchinnikova G."/>
            <person name="Pati A."/>
            <person name="Chen A."/>
            <person name="Palaniappan K."/>
            <person name="Land M."/>
            <person name="Hauser L."/>
            <person name="Chang Y.-J."/>
            <person name="Jeffries C.D."/>
            <person name="Chain P."/>
            <person name="Meincke L."/>
            <person name="Sims D."/>
            <person name="Brettin T."/>
            <person name="Detter J.C."/>
            <person name="Rohde M."/>
            <person name="Goeker M."/>
            <person name="Bristow J."/>
            <person name="Eisen J.A."/>
            <person name="Markowitz V."/>
            <person name="Kyrpides N.C."/>
            <person name="Klenk H.-P."/>
            <person name="Hugenholtz P."/>
        </authorList>
    </citation>
    <scope>NUCLEOTIDE SEQUENCE [LARGE SCALE GENOMIC DNA]</scope>
    <source>
        <strain evidence="9">DSM 14684 / CIP 108061 / JCM 11494 / NBRC 100937 / ID131577</strain>
    </source>
</reference>
<dbReference type="AlphaFoldDB" id="D3F079"/>
<dbReference type="InterPro" id="IPR000304">
    <property type="entry name" value="Pyrroline-COOH_reductase"/>
</dbReference>
<evidence type="ECO:0000256" key="4">
    <source>
        <dbReference type="HAMAP-Rule" id="MF_01925"/>
    </source>
</evidence>
<dbReference type="STRING" id="469383.Cwoe_3521"/>
<keyword evidence="4" id="KW-0963">Cytoplasm</keyword>
<dbReference type="SUPFAM" id="SSF48179">
    <property type="entry name" value="6-phosphogluconate dehydrogenase C-terminal domain-like"/>
    <property type="match status" value="1"/>
</dbReference>
<comment type="catalytic activity">
    <reaction evidence="4">
        <text>L-proline + NAD(+) = (S)-1-pyrroline-5-carboxylate + NADH + 2 H(+)</text>
        <dbReference type="Rhea" id="RHEA:14105"/>
        <dbReference type="ChEBI" id="CHEBI:15378"/>
        <dbReference type="ChEBI" id="CHEBI:17388"/>
        <dbReference type="ChEBI" id="CHEBI:57540"/>
        <dbReference type="ChEBI" id="CHEBI:57945"/>
        <dbReference type="ChEBI" id="CHEBI:60039"/>
        <dbReference type="EC" id="1.5.1.2"/>
    </reaction>
</comment>
<dbReference type="Gene3D" id="3.40.50.720">
    <property type="entry name" value="NAD(P)-binding Rossmann-like Domain"/>
    <property type="match status" value="1"/>
</dbReference>
<dbReference type="GO" id="GO:0004735">
    <property type="term" value="F:pyrroline-5-carboxylate reductase activity"/>
    <property type="evidence" value="ECO:0007669"/>
    <property type="project" value="UniProtKB-UniRule"/>
</dbReference>
<feature type="domain" description="Pyrroline-5-carboxylate reductase dimerisation" evidence="7">
    <location>
        <begin position="141"/>
        <end position="239"/>
    </location>
</feature>
<dbReference type="InterPro" id="IPR008927">
    <property type="entry name" value="6-PGluconate_DH-like_C_sf"/>
</dbReference>
<dbReference type="Pfam" id="PF14748">
    <property type="entry name" value="P5CR_dimer"/>
    <property type="match status" value="1"/>
</dbReference>
<dbReference type="EMBL" id="CP001854">
    <property type="protein sequence ID" value="ADB51939.1"/>
    <property type="molecule type" value="Genomic_DNA"/>
</dbReference>
<feature type="binding site" evidence="5">
    <location>
        <position position="38"/>
    </location>
    <ligand>
        <name>NADPH</name>
        <dbReference type="ChEBI" id="CHEBI:57783"/>
    </ligand>
</feature>
<organism evidence="8 9">
    <name type="scientific">Conexibacter woesei (strain DSM 14684 / CCUG 47730 / CIP 108061 / JCM 11494 / NBRC 100937 / ID131577)</name>
    <dbReference type="NCBI Taxonomy" id="469383"/>
    <lineage>
        <taxon>Bacteria</taxon>
        <taxon>Bacillati</taxon>
        <taxon>Actinomycetota</taxon>
        <taxon>Thermoleophilia</taxon>
        <taxon>Solirubrobacterales</taxon>
        <taxon>Conexibacteraceae</taxon>
        <taxon>Conexibacter</taxon>
    </lineage>
</organism>
<evidence type="ECO:0000259" key="7">
    <source>
        <dbReference type="Pfam" id="PF14748"/>
    </source>
</evidence>
<evidence type="ECO:0000256" key="1">
    <source>
        <dbReference type="ARBA" id="ARBA00005525"/>
    </source>
</evidence>
<proteinExistence type="inferred from homology"/>
<dbReference type="eggNOG" id="COG0345">
    <property type="taxonomic scope" value="Bacteria"/>
</dbReference>
<evidence type="ECO:0000259" key="6">
    <source>
        <dbReference type="Pfam" id="PF03807"/>
    </source>
</evidence>
<dbReference type="HAMAP" id="MF_01925">
    <property type="entry name" value="P5C_reductase"/>
    <property type="match status" value="1"/>
</dbReference>
<dbReference type="InterPro" id="IPR028939">
    <property type="entry name" value="P5C_Rdtase_cat_N"/>
</dbReference>
<protein>
    <recommendedName>
        <fullName evidence="4">Pyrroline-5-carboxylate reductase</fullName>
        <shortName evidence="4">P5C reductase</shortName>
        <shortName evidence="4">P5CR</shortName>
        <ecNumber evidence="4">1.5.1.2</ecNumber>
    </recommendedName>
    <alternativeName>
        <fullName evidence="4">PCA reductase</fullName>
    </alternativeName>
</protein>
<comment type="similarity">
    <text evidence="1 4">Belongs to the pyrroline-5-carboxylate reductase family.</text>
</comment>
<comment type="catalytic activity">
    <reaction evidence="4">
        <text>L-proline + NADP(+) = (S)-1-pyrroline-5-carboxylate + NADPH + 2 H(+)</text>
        <dbReference type="Rhea" id="RHEA:14109"/>
        <dbReference type="ChEBI" id="CHEBI:15378"/>
        <dbReference type="ChEBI" id="CHEBI:17388"/>
        <dbReference type="ChEBI" id="CHEBI:57783"/>
        <dbReference type="ChEBI" id="CHEBI:58349"/>
        <dbReference type="ChEBI" id="CHEBI:60039"/>
        <dbReference type="EC" id="1.5.1.2"/>
    </reaction>
</comment>
<evidence type="ECO:0000256" key="5">
    <source>
        <dbReference type="PIRSR" id="PIRSR000193-1"/>
    </source>
</evidence>
<dbReference type="EC" id="1.5.1.2" evidence="4"/>